<evidence type="ECO:0000256" key="15">
    <source>
        <dbReference type="PROSITE-ProRule" id="PRU00169"/>
    </source>
</evidence>
<evidence type="ECO:0000259" key="18">
    <source>
        <dbReference type="PROSITE" id="PS50110"/>
    </source>
</evidence>
<accession>A0ABU5IIS8</accession>
<dbReference type="PROSITE" id="PS50110">
    <property type="entry name" value="RESPONSE_REGULATORY"/>
    <property type="match status" value="1"/>
</dbReference>
<dbReference type="CDD" id="cd00082">
    <property type="entry name" value="HisKA"/>
    <property type="match status" value="1"/>
</dbReference>
<dbReference type="InterPro" id="IPR013655">
    <property type="entry name" value="PAS_fold_3"/>
</dbReference>
<dbReference type="Pfam" id="PF00072">
    <property type="entry name" value="Response_reg"/>
    <property type="match status" value="1"/>
</dbReference>
<dbReference type="CDD" id="cd17546">
    <property type="entry name" value="REC_hyHK_CKI1_RcsC-like"/>
    <property type="match status" value="1"/>
</dbReference>
<dbReference type="EC" id="2.7.13.3" evidence="3"/>
<feature type="transmembrane region" description="Helical" evidence="16">
    <location>
        <begin position="162"/>
        <end position="183"/>
    </location>
</feature>
<evidence type="ECO:0000259" key="19">
    <source>
        <dbReference type="PROSITE" id="PS50112"/>
    </source>
</evidence>
<dbReference type="PROSITE" id="PS50113">
    <property type="entry name" value="PAC"/>
    <property type="match status" value="2"/>
</dbReference>
<evidence type="ECO:0000256" key="2">
    <source>
        <dbReference type="ARBA" id="ARBA00004429"/>
    </source>
</evidence>
<evidence type="ECO:0000256" key="6">
    <source>
        <dbReference type="ARBA" id="ARBA00022553"/>
    </source>
</evidence>
<keyword evidence="6 15" id="KW-0597">Phosphoprotein</keyword>
<dbReference type="Pfam" id="PF08447">
    <property type="entry name" value="PAS_3"/>
    <property type="match status" value="2"/>
</dbReference>
<gene>
    <name evidence="22" type="ORF">SM757_18405</name>
</gene>
<evidence type="ECO:0000256" key="9">
    <source>
        <dbReference type="ARBA" id="ARBA00022777"/>
    </source>
</evidence>
<evidence type="ECO:0000256" key="8">
    <source>
        <dbReference type="ARBA" id="ARBA00022692"/>
    </source>
</evidence>
<feature type="domain" description="PAS" evidence="19">
    <location>
        <begin position="254"/>
        <end position="326"/>
    </location>
</feature>
<dbReference type="SUPFAM" id="SSF52172">
    <property type="entry name" value="CheY-like"/>
    <property type="match status" value="1"/>
</dbReference>
<dbReference type="SUPFAM" id="SSF55785">
    <property type="entry name" value="PYP-like sensor domain (PAS domain)"/>
    <property type="match status" value="2"/>
</dbReference>
<feature type="transmembrane region" description="Helical" evidence="16">
    <location>
        <begin position="195"/>
        <end position="216"/>
    </location>
</feature>
<feature type="domain" description="Response regulatory" evidence="18">
    <location>
        <begin position="796"/>
        <end position="911"/>
    </location>
</feature>
<evidence type="ECO:0000256" key="14">
    <source>
        <dbReference type="PROSITE-ProRule" id="PRU00110"/>
    </source>
</evidence>
<feature type="transmembrane region" description="Helical" evidence="16">
    <location>
        <begin position="94"/>
        <end position="114"/>
    </location>
</feature>
<dbReference type="PROSITE" id="PS50112">
    <property type="entry name" value="PAS"/>
    <property type="match status" value="2"/>
</dbReference>
<evidence type="ECO:0000313" key="23">
    <source>
        <dbReference type="Proteomes" id="UP001293718"/>
    </source>
</evidence>
<evidence type="ECO:0000259" key="21">
    <source>
        <dbReference type="PROSITE" id="PS50894"/>
    </source>
</evidence>
<feature type="transmembrane region" description="Helical" evidence="16">
    <location>
        <begin position="121"/>
        <end position="142"/>
    </location>
</feature>
<comment type="caution">
    <text evidence="22">The sequence shown here is derived from an EMBL/GenBank/DDBJ whole genome shotgun (WGS) entry which is preliminary data.</text>
</comment>
<evidence type="ECO:0000256" key="1">
    <source>
        <dbReference type="ARBA" id="ARBA00000085"/>
    </source>
</evidence>
<dbReference type="Pfam" id="PF01627">
    <property type="entry name" value="Hpt"/>
    <property type="match status" value="1"/>
</dbReference>
<dbReference type="SUPFAM" id="SSF47226">
    <property type="entry name" value="Histidine-containing phosphotransfer domain, HPT domain"/>
    <property type="match status" value="1"/>
</dbReference>
<keyword evidence="8 16" id="KW-0812">Transmembrane</keyword>
<evidence type="ECO:0000256" key="11">
    <source>
        <dbReference type="ARBA" id="ARBA00022989"/>
    </source>
</evidence>
<keyword evidence="10" id="KW-0067">ATP-binding</keyword>
<keyword evidence="13 16" id="KW-0472">Membrane</keyword>
<dbReference type="CDD" id="cd00130">
    <property type="entry name" value="PAS"/>
    <property type="match status" value="2"/>
</dbReference>
<dbReference type="NCBIfam" id="TIGR00229">
    <property type="entry name" value="sensory_box"/>
    <property type="match status" value="2"/>
</dbReference>
<feature type="transmembrane region" description="Helical" evidence="16">
    <location>
        <begin position="57"/>
        <end position="74"/>
    </location>
</feature>
<feature type="transmembrane region" description="Helical" evidence="16">
    <location>
        <begin position="29"/>
        <end position="50"/>
    </location>
</feature>
<dbReference type="InterPro" id="IPR004358">
    <property type="entry name" value="Sig_transdc_His_kin-like_C"/>
</dbReference>
<dbReference type="Pfam" id="PF02518">
    <property type="entry name" value="HATPase_c"/>
    <property type="match status" value="1"/>
</dbReference>
<dbReference type="Gene3D" id="3.30.565.10">
    <property type="entry name" value="Histidine kinase-like ATPase, C-terminal domain"/>
    <property type="match status" value="1"/>
</dbReference>
<keyword evidence="4" id="KW-1003">Cell membrane</keyword>
<dbReference type="SMART" id="SM00091">
    <property type="entry name" value="PAS"/>
    <property type="match status" value="2"/>
</dbReference>
<dbReference type="InterPro" id="IPR000014">
    <property type="entry name" value="PAS"/>
</dbReference>
<dbReference type="Gene3D" id="1.10.287.130">
    <property type="match status" value="1"/>
</dbReference>
<dbReference type="InterPro" id="IPR011006">
    <property type="entry name" value="CheY-like_superfamily"/>
</dbReference>
<dbReference type="PRINTS" id="PR00344">
    <property type="entry name" value="BCTRLSENSOR"/>
</dbReference>
<dbReference type="InterPro" id="IPR036097">
    <property type="entry name" value="HisK_dim/P_sf"/>
</dbReference>
<dbReference type="SMART" id="SM00387">
    <property type="entry name" value="HATPase_c"/>
    <property type="match status" value="1"/>
</dbReference>
<feature type="domain" description="PAC" evidence="20">
    <location>
        <begin position="463"/>
        <end position="514"/>
    </location>
</feature>
<reference evidence="22 23" key="1">
    <citation type="submission" date="2023-11" db="EMBL/GenBank/DDBJ databases">
        <title>Draft genome of Azohydromonas lata strain H1 (DSM1123), a polyhydroxyalkanoate producer.</title>
        <authorList>
            <person name="Traversa D."/>
            <person name="D'Addabbo P."/>
            <person name="Pazzani C."/>
            <person name="Manzari C."/>
            <person name="Chiara M."/>
            <person name="Scrascia M."/>
        </authorList>
    </citation>
    <scope>NUCLEOTIDE SEQUENCE [LARGE SCALE GENOMIC DNA]</scope>
    <source>
        <strain evidence="22 23">H1</strain>
    </source>
</reference>
<dbReference type="SUPFAM" id="SSF55874">
    <property type="entry name" value="ATPase domain of HSP90 chaperone/DNA topoisomerase II/histidine kinase"/>
    <property type="match status" value="1"/>
</dbReference>
<dbReference type="PANTHER" id="PTHR43047">
    <property type="entry name" value="TWO-COMPONENT HISTIDINE PROTEIN KINASE"/>
    <property type="match status" value="1"/>
</dbReference>
<dbReference type="InterPro" id="IPR003661">
    <property type="entry name" value="HisK_dim/P_dom"/>
</dbReference>
<feature type="modified residue" description="Phosphohistidine" evidence="14">
    <location>
        <position position="1000"/>
    </location>
</feature>
<dbReference type="RefSeq" id="WP_066341296.1">
    <property type="nucleotide sequence ID" value="NZ_JAXOJX010000031.1"/>
</dbReference>
<dbReference type="InterPro" id="IPR008207">
    <property type="entry name" value="Sig_transdc_His_kin_Hpt_dom"/>
</dbReference>
<dbReference type="SMART" id="SM00448">
    <property type="entry name" value="REC"/>
    <property type="match status" value="1"/>
</dbReference>
<proteinExistence type="predicted"/>
<keyword evidence="11 16" id="KW-1133">Transmembrane helix</keyword>
<feature type="modified residue" description="4-aspartylphosphate" evidence="15">
    <location>
        <position position="846"/>
    </location>
</feature>
<evidence type="ECO:0000256" key="13">
    <source>
        <dbReference type="ARBA" id="ARBA00023136"/>
    </source>
</evidence>
<dbReference type="Gene3D" id="1.20.120.160">
    <property type="entry name" value="HPT domain"/>
    <property type="match status" value="1"/>
</dbReference>
<protein>
    <recommendedName>
        <fullName evidence="3">histidine kinase</fullName>
        <ecNumber evidence="3">2.7.13.3</ecNumber>
    </recommendedName>
</protein>
<dbReference type="Gene3D" id="3.40.50.2300">
    <property type="match status" value="1"/>
</dbReference>
<evidence type="ECO:0000256" key="7">
    <source>
        <dbReference type="ARBA" id="ARBA00022679"/>
    </source>
</evidence>
<evidence type="ECO:0000256" key="5">
    <source>
        <dbReference type="ARBA" id="ARBA00022519"/>
    </source>
</evidence>
<feature type="domain" description="PAS" evidence="19">
    <location>
        <begin position="414"/>
        <end position="460"/>
    </location>
</feature>
<keyword evidence="10" id="KW-0547">Nucleotide-binding</keyword>
<dbReference type="SMART" id="SM00388">
    <property type="entry name" value="HisKA"/>
    <property type="match status" value="1"/>
</dbReference>
<evidence type="ECO:0000259" key="17">
    <source>
        <dbReference type="PROSITE" id="PS50109"/>
    </source>
</evidence>
<dbReference type="Pfam" id="PF00512">
    <property type="entry name" value="HisKA"/>
    <property type="match status" value="1"/>
</dbReference>
<keyword evidence="23" id="KW-1185">Reference proteome</keyword>
<comment type="subcellular location">
    <subcellularLocation>
        <location evidence="2">Cell inner membrane</location>
        <topology evidence="2">Multi-pass membrane protein</topology>
    </subcellularLocation>
</comment>
<dbReference type="CDD" id="cd16922">
    <property type="entry name" value="HATPase_EvgS-ArcB-TorS-like"/>
    <property type="match status" value="1"/>
</dbReference>
<dbReference type="InterPro" id="IPR001610">
    <property type="entry name" value="PAC"/>
</dbReference>
<evidence type="ECO:0000256" key="3">
    <source>
        <dbReference type="ARBA" id="ARBA00012438"/>
    </source>
</evidence>
<dbReference type="InterPro" id="IPR001789">
    <property type="entry name" value="Sig_transdc_resp-reg_receiver"/>
</dbReference>
<sequence>MLTLFLLIGHSLPTFSLFGSAEAYLPLHMLLEFCGMAIAAMVFSLTWTLHRRGDQRMLWLGLGLLLVALVNFAHTLSFKGMPVFVTPSGPEKAINFWLASRFYTAVTLCLFAFLPPRRCSLPGAAVGLGFVLCMAALTYWVGLWQSRWLPRTFIAGSGLTDFKIGAEYALSIVLALVALRLAWRARRKPTHTLHLMAAAAWTLSLCGLFFALYATVTDILNLLGHLYQSAAYAMIYYGIYVHGVRQPQAALTSLSSRYRNILDSTDVGTWEWNVQSGDVFFNERWCSMLGYAQHEIKPRLESWYSLIHVDDFANIEKALVAHLDGGTPFYECEHRLRHKNGHDIWVLDRGQVLERDEQGRPLRAAGMHMDITDRKAMQRRNDELLARLQKITSKVPGMVFQYQWWPGGRSAYPYVSAGVRELFGVSPQDVARDSSPIAARVHPDDMGQVAATIKASAKSMRTWHTEFRTLWPDGKILWVEGLAEPESLPDGSILWHGYVRDVTERKRMSAELQKYHLHLADLVETRTAELEAAKFAAESANAAKSAFLAHMSHEIRTPLNAIIGMAQVALRDAQAAPAQRHLRQIQDSGRLLLDLVSDVLDIAKIEAGKLVLEYRPVRLPQVIQRAMRLTEHRALTQQLQFGVKCAEDLPPGILCDETRLLQVLVNLLGNAIKFTEHGGVHMRVRPMEFQGRRWIEFAISDTGIGISPGQIDALFRPFHQGDHSTTRRFGGTGLGLSISKRIVDLMQGSITVESEAGRGSCFRVRIPLVEAAVPEDKWALARMEGLQGVRRLEGLNILAAEDDGVNRWVLQDLLQQEGAHCLILGTGSEALELLDQRANFDLFITDVQMPGLSGYDTARRCRENHPEIPVLGLTAYALAEERQRCLEAGMAAHVTKPVDVDILCETILKVLGREGGAADQPAPVLQADMPPAVAMAPAGVEAAAVEAPVIDWPGLWQRLRRAESVRQILQTLVDHHGASAEALRRYGSQADLPALSGLAHQLRGVAGTLCAEPVKRAATVLEGQIRQTGTYEPQALDSLADAVDALMAQARGGLKDGSLTRS</sequence>
<dbReference type="EMBL" id="JAXOJX010000031">
    <property type="protein sequence ID" value="MDZ5458555.1"/>
    <property type="molecule type" value="Genomic_DNA"/>
</dbReference>
<dbReference type="PROSITE" id="PS50109">
    <property type="entry name" value="HIS_KIN"/>
    <property type="match status" value="1"/>
</dbReference>
<evidence type="ECO:0000256" key="4">
    <source>
        <dbReference type="ARBA" id="ARBA00022475"/>
    </source>
</evidence>
<dbReference type="InterPro" id="IPR035965">
    <property type="entry name" value="PAS-like_dom_sf"/>
</dbReference>
<dbReference type="InterPro" id="IPR036890">
    <property type="entry name" value="HATPase_C_sf"/>
</dbReference>
<keyword evidence="9" id="KW-0418">Kinase</keyword>
<dbReference type="Gene3D" id="3.30.450.20">
    <property type="entry name" value="PAS domain"/>
    <property type="match status" value="2"/>
</dbReference>
<name>A0ABU5IIS8_9BURK</name>
<dbReference type="PROSITE" id="PS50894">
    <property type="entry name" value="HPT"/>
    <property type="match status" value="1"/>
</dbReference>
<dbReference type="PANTHER" id="PTHR43047:SF72">
    <property type="entry name" value="OSMOSENSING HISTIDINE PROTEIN KINASE SLN1"/>
    <property type="match status" value="1"/>
</dbReference>
<feature type="domain" description="HPt" evidence="21">
    <location>
        <begin position="961"/>
        <end position="1053"/>
    </location>
</feature>
<dbReference type="Proteomes" id="UP001293718">
    <property type="component" value="Unassembled WGS sequence"/>
</dbReference>
<dbReference type="Pfam" id="PF17159">
    <property type="entry name" value="MASE3"/>
    <property type="match status" value="1"/>
</dbReference>
<dbReference type="InterPro" id="IPR033425">
    <property type="entry name" value="MASE3"/>
</dbReference>
<evidence type="ECO:0000256" key="10">
    <source>
        <dbReference type="ARBA" id="ARBA00022840"/>
    </source>
</evidence>
<dbReference type="SUPFAM" id="SSF47384">
    <property type="entry name" value="Homodimeric domain of signal transducing histidine kinase"/>
    <property type="match status" value="1"/>
</dbReference>
<evidence type="ECO:0000256" key="12">
    <source>
        <dbReference type="ARBA" id="ARBA00023012"/>
    </source>
</evidence>
<evidence type="ECO:0000259" key="20">
    <source>
        <dbReference type="PROSITE" id="PS50113"/>
    </source>
</evidence>
<dbReference type="InterPro" id="IPR005467">
    <property type="entry name" value="His_kinase_dom"/>
</dbReference>
<keyword evidence="7" id="KW-0808">Transferase</keyword>
<feature type="domain" description="PAC" evidence="20">
    <location>
        <begin position="330"/>
        <end position="383"/>
    </location>
</feature>
<feature type="domain" description="Histidine kinase" evidence="17">
    <location>
        <begin position="550"/>
        <end position="770"/>
    </location>
</feature>
<evidence type="ECO:0000256" key="16">
    <source>
        <dbReference type="SAM" id="Phobius"/>
    </source>
</evidence>
<organism evidence="22 23">
    <name type="scientific">Azohydromonas lata</name>
    <dbReference type="NCBI Taxonomy" id="45677"/>
    <lineage>
        <taxon>Bacteria</taxon>
        <taxon>Pseudomonadati</taxon>
        <taxon>Pseudomonadota</taxon>
        <taxon>Betaproteobacteria</taxon>
        <taxon>Burkholderiales</taxon>
        <taxon>Sphaerotilaceae</taxon>
        <taxon>Azohydromonas</taxon>
    </lineage>
</organism>
<keyword evidence="12" id="KW-0902">Two-component regulatory system</keyword>
<comment type="catalytic activity">
    <reaction evidence="1">
        <text>ATP + protein L-histidine = ADP + protein N-phospho-L-histidine.</text>
        <dbReference type="EC" id="2.7.13.3"/>
    </reaction>
</comment>
<dbReference type="InterPro" id="IPR036641">
    <property type="entry name" value="HPT_dom_sf"/>
</dbReference>
<dbReference type="InterPro" id="IPR003594">
    <property type="entry name" value="HATPase_dom"/>
</dbReference>
<dbReference type="SMART" id="SM00086">
    <property type="entry name" value="PAC"/>
    <property type="match status" value="2"/>
</dbReference>
<evidence type="ECO:0000313" key="22">
    <source>
        <dbReference type="EMBL" id="MDZ5458555.1"/>
    </source>
</evidence>
<dbReference type="InterPro" id="IPR000700">
    <property type="entry name" value="PAS-assoc_C"/>
</dbReference>
<keyword evidence="5" id="KW-0997">Cell inner membrane</keyword>